<evidence type="ECO:0000313" key="3">
    <source>
        <dbReference type="Proteomes" id="UP000018837"/>
    </source>
</evidence>
<proteinExistence type="predicted"/>
<reference evidence="2 3" key="1">
    <citation type="submission" date="2013-11" db="EMBL/GenBank/DDBJ databases">
        <title>Single cell genomics of uncultured Tannerella BU063 (oral taxon 286).</title>
        <authorList>
            <person name="Beall C.J."/>
            <person name="Campbell A.G."/>
            <person name="Griffen A.L."/>
            <person name="Podar M."/>
            <person name="Leys E.J."/>
        </authorList>
    </citation>
    <scope>NUCLEOTIDE SEQUENCE [LARGE SCALE GENOMIC DNA]</scope>
    <source>
        <strain evidence="2">Cell 2</strain>
    </source>
</reference>
<protein>
    <submittedName>
        <fullName evidence="2">Uncharacterized protein</fullName>
    </submittedName>
</protein>
<dbReference type="Proteomes" id="UP000018837">
    <property type="component" value="Unassembled WGS sequence"/>
</dbReference>
<comment type="caution">
    <text evidence="2">The sequence shown here is derived from an EMBL/GenBank/DDBJ whole genome shotgun (WGS) entry which is preliminary data.</text>
</comment>
<dbReference type="PATRIC" id="fig|1411148.3.peg.721"/>
<gene>
    <name evidence="2" type="ORF">N425_05040</name>
</gene>
<feature type="compositionally biased region" description="Acidic residues" evidence="1">
    <location>
        <begin position="171"/>
        <end position="188"/>
    </location>
</feature>
<organism evidence="2 3">
    <name type="scientific">Tannerella sp. oral taxon BU063 isolate Cell 2</name>
    <dbReference type="NCBI Taxonomy" id="1411148"/>
    <lineage>
        <taxon>Bacteria</taxon>
        <taxon>Pseudomonadati</taxon>
        <taxon>Bacteroidota</taxon>
        <taxon>Bacteroidia</taxon>
        <taxon>Bacteroidales</taxon>
        <taxon>Tannerellaceae</taxon>
        <taxon>Tannerella</taxon>
    </lineage>
</organism>
<dbReference type="EMBL" id="AYUF01000369">
    <property type="protein sequence ID" value="ETK02279.1"/>
    <property type="molecule type" value="Genomic_DNA"/>
</dbReference>
<name>W2C4Y3_9BACT</name>
<accession>W2C4Y3</accession>
<evidence type="ECO:0000256" key="1">
    <source>
        <dbReference type="SAM" id="MobiDB-lite"/>
    </source>
</evidence>
<feature type="region of interest" description="Disordered" evidence="1">
    <location>
        <begin position="165"/>
        <end position="188"/>
    </location>
</feature>
<evidence type="ECO:0000313" key="2">
    <source>
        <dbReference type="EMBL" id="ETK02279.1"/>
    </source>
</evidence>
<sequence length="188" mass="21196">MAALCLTAAALAQNAKIDGIRKEYAAIKADVADLQRAGAKGKWYVLTLDDNAYGRRYVGSDHFRARLHFYYELESETVIPILRYATEEVEADEQRIRREALYTDGQPVYIYEKDSDQDNVERTLFLDEGEPIQYAENNKVLTGDEATDAAGMLLWQAENLMKRFEGSFGDSPEDTPDDDGEVIPLGDE</sequence>
<dbReference type="AlphaFoldDB" id="W2C4Y3"/>